<feature type="transmembrane region" description="Helical" evidence="7">
    <location>
        <begin position="325"/>
        <end position="354"/>
    </location>
</feature>
<feature type="transmembrane region" description="Helical" evidence="7">
    <location>
        <begin position="257"/>
        <end position="277"/>
    </location>
</feature>
<dbReference type="AlphaFoldDB" id="A0A5C6F888"/>
<comment type="subcellular location">
    <subcellularLocation>
        <location evidence="1">Cell membrane</location>
        <topology evidence="1">Multi-pass membrane protein</topology>
    </subcellularLocation>
</comment>
<feature type="transmembrane region" description="Helical" evidence="7">
    <location>
        <begin position="374"/>
        <end position="394"/>
    </location>
</feature>
<sequence length="462" mass="50909">MPRIFLPNTNILRKLSERLHLDRSLAFVLLNKVWQVLAGPITIALIIVNFSLQDQGVYSAIIGIIGIQSLFELGLLNVLIGQAGHELPHFSGDGTSDSDVQNESMKRMAELIRYSRRWFAIASILFVALAFAIGWITFQRGNADGWQWPLAFVIPLSAITVFLSPSIAILEGAGFRAEVYRNRLFQMITGSLVVWLGLTLGFKLWVLVLSATVQVGWMAYLTHWRHASFFQQFLVVKQRPFNFSWRYDVAPIQWRSAIVSIVFYIATGLFTVIVINFHSATEAAPLGMTLTVTSAIQMLALAWIQTKYPLVAAMHGARRREEAGTLWRQISVTSTALLVTGLGTLTALIALLPIAETWTSVALVPRFLSVTQVVMLGVGCVLTHAIAIQGFYVLSRRSSPLIGASVLGYGTVAVAVWLGGYYGGTNGLLVGYATAMLIVAFPIHTFAYLKFRSAQPDQTSRA</sequence>
<dbReference type="Proteomes" id="UP000317977">
    <property type="component" value="Unassembled WGS sequence"/>
</dbReference>
<gene>
    <name evidence="8" type="ORF">Poly59_20320</name>
</gene>
<reference evidence="8 9" key="1">
    <citation type="submission" date="2019-02" db="EMBL/GenBank/DDBJ databases">
        <title>Deep-cultivation of Planctomycetes and their phenomic and genomic characterization uncovers novel biology.</title>
        <authorList>
            <person name="Wiegand S."/>
            <person name="Jogler M."/>
            <person name="Boedeker C."/>
            <person name="Pinto D."/>
            <person name="Vollmers J."/>
            <person name="Rivas-Marin E."/>
            <person name="Kohn T."/>
            <person name="Peeters S.H."/>
            <person name="Heuer A."/>
            <person name="Rast P."/>
            <person name="Oberbeckmann S."/>
            <person name="Bunk B."/>
            <person name="Jeske O."/>
            <person name="Meyerdierks A."/>
            <person name="Storesund J.E."/>
            <person name="Kallscheuer N."/>
            <person name="Luecker S."/>
            <person name="Lage O.M."/>
            <person name="Pohl T."/>
            <person name="Merkel B.J."/>
            <person name="Hornburger P."/>
            <person name="Mueller R.-W."/>
            <person name="Bruemmer F."/>
            <person name="Labrenz M."/>
            <person name="Spormann A.M."/>
            <person name="Op Den Camp H."/>
            <person name="Overmann J."/>
            <person name="Amann R."/>
            <person name="Jetten M.S.M."/>
            <person name="Mascher T."/>
            <person name="Medema M.H."/>
            <person name="Devos D.P."/>
            <person name="Kaster A.-K."/>
            <person name="Ovreas L."/>
            <person name="Rohde M."/>
            <person name="Galperin M.Y."/>
            <person name="Jogler C."/>
        </authorList>
    </citation>
    <scope>NUCLEOTIDE SEQUENCE [LARGE SCALE GENOMIC DNA]</scope>
    <source>
        <strain evidence="8 9">Poly59</strain>
    </source>
</reference>
<dbReference type="PANTHER" id="PTHR30250:SF10">
    <property type="entry name" value="LIPOPOLYSACCHARIDE BIOSYNTHESIS PROTEIN WZXC"/>
    <property type="match status" value="1"/>
</dbReference>
<evidence type="ECO:0000256" key="2">
    <source>
        <dbReference type="ARBA" id="ARBA00007430"/>
    </source>
</evidence>
<keyword evidence="3" id="KW-1003">Cell membrane</keyword>
<evidence type="ECO:0000256" key="7">
    <source>
        <dbReference type="SAM" id="Phobius"/>
    </source>
</evidence>
<protein>
    <recommendedName>
        <fullName evidence="10">Polysaccharide biosynthesis protein</fullName>
    </recommendedName>
</protein>
<dbReference type="EMBL" id="SJPX01000002">
    <property type="protein sequence ID" value="TWU55731.1"/>
    <property type="molecule type" value="Genomic_DNA"/>
</dbReference>
<dbReference type="GO" id="GO:0005886">
    <property type="term" value="C:plasma membrane"/>
    <property type="evidence" value="ECO:0007669"/>
    <property type="project" value="UniProtKB-SubCell"/>
</dbReference>
<dbReference type="InterPro" id="IPR050833">
    <property type="entry name" value="Poly_Biosynth_Transport"/>
</dbReference>
<feature type="transmembrane region" description="Helical" evidence="7">
    <location>
        <begin position="33"/>
        <end position="52"/>
    </location>
</feature>
<evidence type="ECO:0000256" key="6">
    <source>
        <dbReference type="ARBA" id="ARBA00023136"/>
    </source>
</evidence>
<feature type="transmembrane region" description="Helical" evidence="7">
    <location>
        <begin position="58"/>
        <end position="80"/>
    </location>
</feature>
<keyword evidence="4 7" id="KW-0812">Transmembrane</keyword>
<keyword evidence="6 7" id="KW-0472">Membrane</keyword>
<feature type="transmembrane region" description="Helical" evidence="7">
    <location>
        <begin position="118"/>
        <end position="138"/>
    </location>
</feature>
<name>A0A5C6F888_9BACT</name>
<proteinExistence type="inferred from homology"/>
<feature type="transmembrane region" description="Helical" evidence="7">
    <location>
        <begin position="401"/>
        <end position="423"/>
    </location>
</feature>
<comment type="caution">
    <text evidence="8">The sequence shown here is derived from an EMBL/GenBank/DDBJ whole genome shotgun (WGS) entry which is preliminary data.</text>
</comment>
<accession>A0A5C6F888</accession>
<evidence type="ECO:0000256" key="3">
    <source>
        <dbReference type="ARBA" id="ARBA00022475"/>
    </source>
</evidence>
<keyword evidence="5 7" id="KW-1133">Transmembrane helix</keyword>
<feature type="transmembrane region" description="Helical" evidence="7">
    <location>
        <begin position="184"/>
        <end position="205"/>
    </location>
</feature>
<dbReference type="PANTHER" id="PTHR30250">
    <property type="entry name" value="PST FAMILY PREDICTED COLANIC ACID TRANSPORTER"/>
    <property type="match status" value="1"/>
</dbReference>
<evidence type="ECO:0000256" key="5">
    <source>
        <dbReference type="ARBA" id="ARBA00022989"/>
    </source>
</evidence>
<feature type="transmembrane region" description="Helical" evidence="7">
    <location>
        <begin position="150"/>
        <end position="172"/>
    </location>
</feature>
<evidence type="ECO:0000313" key="9">
    <source>
        <dbReference type="Proteomes" id="UP000317977"/>
    </source>
</evidence>
<evidence type="ECO:0000313" key="8">
    <source>
        <dbReference type="EMBL" id="TWU55731.1"/>
    </source>
</evidence>
<evidence type="ECO:0000256" key="1">
    <source>
        <dbReference type="ARBA" id="ARBA00004651"/>
    </source>
</evidence>
<evidence type="ECO:0000256" key="4">
    <source>
        <dbReference type="ARBA" id="ARBA00022692"/>
    </source>
</evidence>
<comment type="similarity">
    <text evidence="2">Belongs to the polysaccharide synthase family.</text>
</comment>
<feature type="transmembrane region" description="Helical" evidence="7">
    <location>
        <begin position="429"/>
        <end position="449"/>
    </location>
</feature>
<organism evidence="8 9">
    <name type="scientific">Rubripirellula reticaptiva</name>
    <dbReference type="NCBI Taxonomy" id="2528013"/>
    <lineage>
        <taxon>Bacteria</taxon>
        <taxon>Pseudomonadati</taxon>
        <taxon>Planctomycetota</taxon>
        <taxon>Planctomycetia</taxon>
        <taxon>Pirellulales</taxon>
        <taxon>Pirellulaceae</taxon>
        <taxon>Rubripirellula</taxon>
    </lineage>
</organism>
<keyword evidence="9" id="KW-1185">Reference proteome</keyword>
<evidence type="ECO:0008006" key="10">
    <source>
        <dbReference type="Google" id="ProtNLM"/>
    </source>
</evidence>